<dbReference type="GO" id="GO:0002183">
    <property type="term" value="P:cytoplasmic translational initiation"/>
    <property type="evidence" value="ECO:0007669"/>
    <property type="project" value="TreeGrafter"/>
</dbReference>
<evidence type="ECO:0000259" key="11">
    <source>
        <dbReference type="Pfam" id="PF25084"/>
    </source>
</evidence>
<comment type="function">
    <text evidence="8">Acts as a component of the translation initiation factor 2B (eIF2B) complex, which catalyzes the exchange of GDP for GTP on the eukaryotic initiation factor 2 (eIF2) complex gamma subunit. Its guanine nucleotide exchange factor activity is repressed when bound to eIF2 complex phosphorylated on the alpha subunit, thereby limiting the amount of methionyl-initiator methionine tRNA available to the ribosome and consequently global translation is repressed.</text>
</comment>
<dbReference type="Gene3D" id="3.90.550.10">
    <property type="entry name" value="Spore Coat Polysaccharide Biosynthesis Protein SpsA, Chain A"/>
    <property type="match status" value="1"/>
</dbReference>
<keyword evidence="13" id="KW-1185">Reference proteome</keyword>
<accession>A0A564Y7Q6</accession>
<evidence type="ECO:0000256" key="7">
    <source>
        <dbReference type="ARBA" id="ARBA00044229"/>
    </source>
</evidence>
<evidence type="ECO:0000256" key="9">
    <source>
        <dbReference type="ARBA" id="ARBA00046432"/>
    </source>
</evidence>
<gene>
    <name evidence="12" type="ORF">WMSIL1_LOCUS4033</name>
</gene>
<keyword evidence="3" id="KW-0963">Cytoplasm</keyword>
<dbReference type="Pfam" id="PF00483">
    <property type="entry name" value="NTP_transferase"/>
    <property type="match status" value="1"/>
</dbReference>
<dbReference type="GO" id="GO:0003743">
    <property type="term" value="F:translation initiation factor activity"/>
    <property type="evidence" value="ECO:0007669"/>
    <property type="project" value="UniProtKB-KW"/>
</dbReference>
<dbReference type="GO" id="GO:0005829">
    <property type="term" value="C:cytosol"/>
    <property type="evidence" value="ECO:0007669"/>
    <property type="project" value="UniProtKB-SubCell"/>
</dbReference>
<keyword evidence="5" id="KW-0648">Protein biosynthesis</keyword>
<dbReference type="InterPro" id="IPR056764">
    <property type="entry name" value="LbH_EIF2B3/5"/>
</dbReference>
<feature type="domain" description="Nucleotidyl transferase" evidence="10">
    <location>
        <begin position="17"/>
        <end position="144"/>
    </location>
</feature>
<dbReference type="PANTHER" id="PTHR45989">
    <property type="entry name" value="TRANSLATION INITIATION FACTOR EIF-2B SUBUNIT GAMMA"/>
    <property type="match status" value="1"/>
</dbReference>
<dbReference type="InterPro" id="IPR029044">
    <property type="entry name" value="Nucleotide-diphossugar_trans"/>
</dbReference>
<dbReference type="InterPro" id="IPR005835">
    <property type="entry name" value="NTP_transferase_dom"/>
</dbReference>
<evidence type="ECO:0000256" key="4">
    <source>
        <dbReference type="ARBA" id="ARBA00022540"/>
    </source>
</evidence>
<dbReference type="SUPFAM" id="SSF51161">
    <property type="entry name" value="Trimeric LpxA-like enzymes"/>
    <property type="match status" value="1"/>
</dbReference>
<comment type="subcellular location">
    <subcellularLocation>
        <location evidence="1">Cytoplasm</location>
        <location evidence="1">Cytosol</location>
    </subcellularLocation>
</comment>
<reference evidence="12 13" key="1">
    <citation type="submission" date="2019-07" db="EMBL/GenBank/DDBJ databases">
        <authorList>
            <person name="Jastrzebski P J."/>
            <person name="Paukszto L."/>
            <person name="Jastrzebski P J."/>
        </authorList>
    </citation>
    <scope>NUCLEOTIDE SEQUENCE [LARGE SCALE GENOMIC DNA]</scope>
    <source>
        <strain evidence="12 13">WMS-il1</strain>
    </source>
</reference>
<protein>
    <recommendedName>
        <fullName evidence="6">Translation initiation factor eIF2B subunit gamma</fullName>
    </recommendedName>
    <alternativeName>
        <fullName evidence="7">eIF2B GDP-GTP exchange factor subunit gamma</fullName>
    </alternativeName>
</protein>
<dbReference type="Pfam" id="PF25084">
    <property type="entry name" value="LbH_EIF2B"/>
    <property type="match status" value="1"/>
</dbReference>
<dbReference type="AlphaFoldDB" id="A0A564Y7Q6"/>
<sequence>MGSMQAIIIALHDSRYLRQLTHPGVVGQLPISKEHTILSLLLKNFAEVGVTKPIIVCRPHQSEEIRRCLPSNTNCDIIEIRGKATIAECLLDCVDKLVGAYRGRYICVTYDDFVITKNVIQDLFKKLCRNDSHFGAIISPYSRDPAFRDHPNDIVMLDQSDNLAYYIANAKKQFEIPENLKQKELNIRVDLHDSGFYLITGLCYKMLEDNKRAYKFKVRNNEPKQFFTDIVNKLQYIPVDFPINELTRNAPPNFKIPDILVKCMQELCPDQFEKQYCKASALIVEDAVICRRIESFQSYLDVVKQIRAAAKHGQKPQGGKKPKDSADGDVKTATIFDSDISDDCTIASSADIRSSFIGRNCTIGENVRIHGCVVLAGTTIASDTRLTNCVVGEEAKIGRDCNLTSTSVARDHKVSSNMKLKNDFVGFSEIDFDELVL</sequence>
<evidence type="ECO:0000256" key="3">
    <source>
        <dbReference type="ARBA" id="ARBA00022490"/>
    </source>
</evidence>
<evidence type="ECO:0000256" key="8">
    <source>
        <dbReference type="ARBA" id="ARBA00045373"/>
    </source>
</evidence>
<dbReference type="PANTHER" id="PTHR45989:SF1">
    <property type="entry name" value="TRANSLATION INITIATION FACTOR EIF-2B SUBUNIT GAMMA"/>
    <property type="match status" value="1"/>
</dbReference>
<name>A0A564Y7Q6_HYMDI</name>
<dbReference type="SUPFAM" id="SSF53448">
    <property type="entry name" value="Nucleotide-diphospho-sugar transferases"/>
    <property type="match status" value="1"/>
</dbReference>
<dbReference type="Proteomes" id="UP000321570">
    <property type="component" value="Unassembled WGS sequence"/>
</dbReference>
<evidence type="ECO:0000256" key="2">
    <source>
        <dbReference type="ARBA" id="ARBA00007878"/>
    </source>
</evidence>
<dbReference type="EMBL" id="CABIJS010000111">
    <property type="protein sequence ID" value="VUZ43196.1"/>
    <property type="molecule type" value="Genomic_DNA"/>
</dbReference>
<dbReference type="InterPro" id="IPR011004">
    <property type="entry name" value="Trimer_LpxA-like_sf"/>
</dbReference>
<evidence type="ECO:0000256" key="5">
    <source>
        <dbReference type="ARBA" id="ARBA00022917"/>
    </source>
</evidence>
<feature type="domain" description="EIF2B subunit epsilon/gamma LbH" evidence="11">
    <location>
        <begin position="340"/>
        <end position="413"/>
    </location>
</feature>
<dbReference type="Gene3D" id="2.160.10.10">
    <property type="entry name" value="Hexapeptide repeat proteins"/>
    <property type="match status" value="1"/>
</dbReference>
<evidence type="ECO:0000259" key="10">
    <source>
        <dbReference type="Pfam" id="PF00483"/>
    </source>
</evidence>
<dbReference type="InterPro" id="IPR051960">
    <property type="entry name" value="eIF2B_gamma"/>
</dbReference>
<evidence type="ECO:0000256" key="6">
    <source>
        <dbReference type="ARBA" id="ARBA00044196"/>
    </source>
</evidence>
<keyword evidence="4" id="KW-0396">Initiation factor</keyword>
<evidence type="ECO:0000313" key="12">
    <source>
        <dbReference type="EMBL" id="VUZ43196.1"/>
    </source>
</evidence>
<proteinExistence type="inferred from homology"/>
<organism evidence="12 13">
    <name type="scientific">Hymenolepis diminuta</name>
    <name type="common">Rat tapeworm</name>
    <dbReference type="NCBI Taxonomy" id="6216"/>
    <lineage>
        <taxon>Eukaryota</taxon>
        <taxon>Metazoa</taxon>
        <taxon>Spiralia</taxon>
        <taxon>Lophotrochozoa</taxon>
        <taxon>Platyhelminthes</taxon>
        <taxon>Cestoda</taxon>
        <taxon>Eucestoda</taxon>
        <taxon>Cyclophyllidea</taxon>
        <taxon>Hymenolepididae</taxon>
        <taxon>Hymenolepis</taxon>
    </lineage>
</organism>
<evidence type="ECO:0000313" key="13">
    <source>
        <dbReference type="Proteomes" id="UP000321570"/>
    </source>
</evidence>
<dbReference type="GO" id="GO:0005851">
    <property type="term" value="C:eukaryotic translation initiation factor 2B complex"/>
    <property type="evidence" value="ECO:0007669"/>
    <property type="project" value="TreeGrafter"/>
</dbReference>
<dbReference type="GO" id="GO:0005085">
    <property type="term" value="F:guanyl-nucleotide exchange factor activity"/>
    <property type="evidence" value="ECO:0007669"/>
    <property type="project" value="TreeGrafter"/>
</dbReference>
<comment type="similarity">
    <text evidence="2">Belongs to the eIF-2B gamma/epsilon subunits family.</text>
</comment>
<comment type="subunit">
    <text evidence="9">Component of the translation initiation factor 2B (eIF2B) complex which is a heterodecamer of two sets of five different subunits: alpha, beta, gamma, delta and epsilon. Subunits alpha, beta and delta comprise a regulatory subcomplex and subunits epsilon and gamma comprise a catalytic subcomplex. Within the complex, the hexameric regulatory complex resides at the center, with the two heterodimeric catalytic subcomplexes bound on opposite sides.</text>
</comment>
<evidence type="ECO:0000256" key="1">
    <source>
        <dbReference type="ARBA" id="ARBA00004514"/>
    </source>
</evidence>